<evidence type="ECO:0000256" key="2">
    <source>
        <dbReference type="ARBA" id="ARBA00022980"/>
    </source>
</evidence>
<reference evidence="6 7" key="1">
    <citation type="submission" date="2016-10" db="EMBL/GenBank/DDBJ databases">
        <authorList>
            <person name="Cai Z."/>
        </authorList>
    </citation>
    <scope>NUCLEOTIDE SEQUENCE [LARGE SCALE GENOMIC DNA]</scope>
</reference>
<dbReference type="Gene3D" id="1.10.10.250">
    <property type="entry name" value="Ribosomal protein L11, C-terminal domain"/>
    <property type="match status" value="1"/>
</dbReference>
<evidence type="ECO:0000256" key="3">
    <source>
        <dbReference type="ARBA" id="ARBA00023274"/>
    </source>
</evidence>
<sequence>MSQAAKRKAVASIRLLINAGAAKPAPPVGPALGQAGLNIMAFCKEFNAKTADFKDVPLRVLIKVYEDKSYDWTLKGPPSSWYIKQATGLARGADRTGHETVGTISLKHLYEIAKVKAPDMPGMSLRGVVKCLMSQCQSMGVRVVERPEDA</sequence>
<evidence type="ECO:0000256" key="1">
    <source>
        <dbReference type="ARBA" id="ARBA00010537"/>
    </source>
</evidence>
<name>A0A383VAQ4_TETOB</name>
<proteinExistence type="inferred from homology"/>
<dbReference type="GO" id="GO:0070180">
    <property type="term" value="F:large ribosomal subunit rRNA binding"/>
    <property type="evidence" value="ECO:0007669"/>
    <property type="project" value="TreeGrafter"/>
</dbReference>
<dbReference type="AlphaFoldDB" id="A0A383VAQ4"/>
<dbReference type="InterPro" id="IPR006519">
    <property type="entry name" value="Ribosomal_uL11_bac-typ"/>
</dbReference>
<dbReference type="HAMAP" id="MF_00736">
    <property type="entry name" value="Ribosomal_uL11"/>
    <property type="match status" value="1"/>
</dbReference>
<dbReference type="PANTHER" id="PTHR11661">
    <property type="entry name" value="60S RIBOSOMAL PROTEIN L12"/>
    <property type="match status" value="1"/>
</dbReference>
<protein>
    <recommendedName>
        <fullName evidence="4">Large ribosomal subunit protein uL11m</fullName>
    </recommendedName>
</protein>
<dbReference type="GO" id="GO:0003735">
    <property type="term" value="F:structural constituent of ribosome"/>
    <property type="evidence" value="ECO:0007669"/>
    <property type="project" value="InterPro"/>
</dbReference>
<dbReference type="GO" id="GO:0015934">
    <property type="term" value="C:large ribosomal subunit"/>
    <property type="evidence" value="ECO:0007669"/>
    <property type="project" value="TreeGrafter"/>
</dbReference>
<comment type="similarity">
    <text evidence="1 5">Belongs to the universal ribosomal protein uL11 family.</text>
</comment>
<dbReference type="InterPro" id="IPR000911">
    <property type="entry name" value="Ribosomal_uL11"/>
</dbReference>
<dbReference type="FunFam" id="3.30.1550.10:FF:000005">
    <property type="entry name" value="50S ribosomal protein L11"/>
    <property type="match status" value="1"/>
</dbReference>
<dbReference type="InterPro" id="IPR036796">
    <property type="entry name" value="Ribosomal_uL11_N_sf"/>
</dbReference>
<keyword evidence="7" id="KW-1185">Reference proteome</keyword>
<dbReference type="CDD" id="cd00349">
    <property type="entry name" value="Ribosomal_L11"/>
    <property type="match status" value="1"/>
</dbReference>
<dbReference type="Proteomes" id="UP000256970">
    <property type="component" value="Unassembled WGS sequence"/>
</dbReference>
<evidence type="ECO:0000256" key="5">
    <source>
        <dbReference type="RuleBase" id="RU003978"/>
    </source>
</evidence>
<dbReference type="EMBL" id="FNXT01000167">
    <property type="protein sequence ID" value="SZX61694.1"/>
    <property type="molecule type" value="Genomic_DNA"/>
</dbReference>
<evidence type="ECO:0000256" key="4">
    <source>
        <dbReference type="ARBA" id="ARBA00040104"/>
    </source>
</evidence>
<dbReference type="SUPFAM" id="SSF54747">
    <property type="entry name" value="Ribosomal L11/L12e N-terminal domain"/>
    <property type="match status" value="1"/>
</dbReference>
<dbReference type="FunFam" id="1.10.10.250:FF:000003">
    <property type="entry name" value="Mitochondrial ribosomal protein L11"/>
    <property type="match status" value="1"/>
</dbReference>
<evidence type="ECO:0000313" key="6">
    <source>
        <dbReference type="EMBL" id="SZX61694.1"/>
    </source>
</evidence>
<dbReference type="Gene3D" id="3.30.1550.10">
    <property type="entry name" value="Ribosomal protein L11/L12, N-terminal domain"/>
    <property type="match status" value="1"/>
</dbReference>
<dbReference type="SMART" id="SM00649">
    <property type="entry name" value="RL11"/>
    <property type="match status" value="1"/>
</dbReference>
<evidence type="ECO:0000313" key="7">
    <source>
        <dbReference type="Proteomes" id="UP000256970"/>
    </source>
</evidence>
<dbReference type="Pfam" id="PF00298">
    <property type="entry name" value="Ribosomal_L11"/>
    <property type="match status" value="1"/>
</dbReference>
<dbReference type="NCBIfam" id="TIGR01632">
    <property type="entry name" value="L11_bact"/>
    <property type="match status" value="1"/>
</dbReference>
<dbReference type="SUPFAM" id="SSF46906">
    <property type="entry name" value="Ribosomal protein L11, C-terminal domain"/>
    <property type="match status" value="1"/>
</dbReference>
<dbReference type="Pfam" id="PF03946">
    <property type="entry name" value="Ribosomal_L11_N"/>
    <property type="match status" value="1"/>
</dbReference>
<dbReference type="InterPro" id="IPR020784">
    <property type="entry name" value="Ribosomal_uL11_N"/>
</dbReference>
<dbReference type="PANTHER" id="PTHR11661:SF1">
    <property type="entry name" value="LARGE RIBOSOMAL SUBUNIT PROTEIN UL11M"/>
    <property type="match status" value="1"/>
</dbReference>
<dbReference type="InterPro" id="IPR020783">
    <property type="entry name" value="Ribosomal_uL11_C"/>
</dbReference>
<keyword evidence="2 5" id="KW-0689">Ribosomal protein</keyword>
<gene>
    <name evidence="6" type="ORF">BQ4739_LOCUS2193</name>
</gene>
<dbReference type="InterPro" id="IPR036769">
    <property type="entry name" value="Ribosomal_uL11_C_sf"/>
</dbReference>
<accession>A0A383VAQ4</accession>
<dbReference type="STRING" id="3088.A0A383VAQ4"/>
<organism evidence="6 7">
    <name type="scientific">Tetradesmus obliquus</name>
    <name type="common">Green alga</name>
    <name type="synonym">Acutodesmus obliquus</name>
    <dbReference type="NCBI Taxonomy" id="3088"/>
    <lineage>
        <taxon>Eukaryota</taxon>
        <taxon>Viridiplantae</taxon>
        <taxon>Chlorophyta</taxon>
        <taxon>core chlorophytes</taxon>
        <taxon>Chlorophyceae</taxon>
        <taxon>CS clade</taxon>
        <taxon>Sphaeropleales</taxon>
        <taxon>Scenedesmaceae</taxon>
        <taxon>Tetradesmus</taxon>
    </lineage>
</organism>
<dbReference type="OrthoDB" id="1091498at2759"/>
<dbReference type="GO" id="GO:0006412">
    <property type="term" value="P:translation"/>
    <property type="evidence" value="ECO:0007669"/>
    <property type="project" value="InterPro"/>
</dbReference>
<keyword evidence="3 5" id="KW-0687">Ribonucleoprotein</keyword>